<organism evidence="1 2">
    <name type="scientific">Cryptococcus bacillisporus CA1873</name>
    <dbReference type="NCBI Taxonomy" id="1296111"/>
    <lineage>
        <taxon>Eukaryota</taxon>
        <taxon>Fungi</taxon>
        <taxon>Dikarya</taxon>
        <taxon>Basidiomycota</taxon>
        <taxon>Agaricomycotina</taxon>
        <taxon>Tremellomycetes</taxon>
        <taxon>Tremellales</taxon>
        <taxon>Cryptococcaceae</taxon>
        <taxon>Cryptococcus</taxon>
        <taxon>Cryptococcus gattii species complex</taxon>
    </lineage>
</organism>
<gene>
    <name evidence="1" type="ORF">I314_02354</name>
</gene>
<evidence type="ECO:0008006" key="3">
    <source>
        <dbReference type="Google" id="ProtNLM"/>
    </source>
</evidence>
<dbReference type="Proteomes" id="UP000053800">
    <property type="component" value="Unassembled WGS sequence"/>
</dbReference>
<protein>
    <recommendedName>
        <fullName evidence="3">F-box domain-containing protein</fullName>
    </recommendedName>
</protein>
<evidence type="ECO:0000313" key="1">
    <source>
        <dbReference type="EMBL" id="KIR67141.1"/>
    </source>
</evidence>
<dbReference type="EMBL" id="KN848893">
    <property type="protein sequence ID" value="KIR67141.1"/>
    <property type="molecule type" value="Genomic_DNA"/>
</dbReference>
<accession>A0ABR5BD95</accession>
<evidence type="ECO:0000313" key="2">
    <source>
        <dbReference type="Proteomes" id="UP000053800"/>
    </source>
</evidence>
<proteinExistence type="predicted"/>
<sequence>MLPNTRSQRRAVLSERFGTLYQGLPSEVKAIVHWHIRDTGSKSTLFALIQTCKSLYEEFLPSLYKEVVLNKLNASAFYHGLIDESPVDDRLYDTLEEYCDTPTGPERMVGTRRKIRSLYLFRPVDRGLMQHQEAVIAICRNKGPVRFLKSPMERKLVALSRVQSLTISDADILLRTKEAQEAVLGWYTYPEHPDTVQVSPYALFRQCQSAVLERSFLGMVASYPSRWNSVLQQFFAGPISGVPTSTSLCYRFPTHRGEITPLLNVINIIEVASVVAVLFGEPPRQNVSIHNISLRHCPAIFRTDNLHIFPPKERSPNHKRDITPLLSQYATQMSHEKDALETDEESVAEMDMEDLTSGYVNCDVLTSHASIADDCHIVYNRSSQSPWGIWSDWGDDFKLPANVPSQFGIPFQVVVHNSLSTNLNDIDWGQAYWDGKEESKVGWDNRVTFLPPASPSPCPCCGKRK</sequence>
<reference evidence="1 2" key="1">
    <citation type="submission" date="2015-01" db="EMBL/GenBank/DDBJ databases">
        <title>The Genome Sequence of Cryptococcus gattii CA1873.</title>
        <authorList>
            <consortium name="The Broad Institute Genomics Platform"/>
            <person name="Cuomo C."/>
            <person name="Litvintseva A."/>
            <person name="Chen Y."/>
            <person name="Heitman J."/>
            <person name="Sun S."/>
            <person name="Springer D."/>
            <person name="Dromer F."/>
            <person name="Young S."/>
            <person name="Zeng Q."/>
            <person name="Gargeya S."/>
            <person name="Abouelleil A."/>
            <person name="Alvarado L."/>
            <person name="Chapman S.B."/>
            <person name="Gainer-Dewar J."/>
            <person name="Goldberg J."/>
            <person name="Griggs A."/>
            <person name="Gujja S."/>
            <person name="Hansen M."/>
            <person name="Howarth C."/>
            <person name="Imamovic A."/>
            <person name="Larimer J."/>
            <person name="Murphy C."/>
            <person name="Naylor J."/>
            <person name="Pearson M."/>
            <person name="Priest M."/>
            <person name="Roberts A."/>
            <person name="Saif S."/>
            <person name="Shea T."/>
            <person name="Sykes S."/>
            <person name="Wortman J."/>
            <person name="Nusbaum C."/>
            <person name="Birren B."/>
        </authorList>
    </citation>
    <scope>NUCLEOTIDE SEQUENCE [LARGE SCALE GENOMIC DNA]</scope>
    <source>
        <strain evidence="1 2">CA1873</strain>
    </source>
</reference>
<keyword evidence="2" id="KW-1185">Reference proteome</keyword>
<name>A0ABR5BD95_CRYGA</name>